<dbReference type="Gene3D" id="3.40.50.10140">
    <property type="entry name" value="Toll/interleukin-1 receptor homology (TIR) domain"/>
    <property type="match status" value="1"/>
</dbReference>
<evidence type="ECO:0000259" key="3">
    <source>
        <dbReference type="Pfam" id="PF08937"/>
    </source>
</evidence>
<keyword evidence="2" id="KW-1133">Transmembrane helix</keyword>
<dbReference type="Pfam" id="PF08937">
    <property type="entry name" value="ThsB_TIR"/>
    <property type="match status" value="1"/>
</dbReference>
<evidence type="ECO:0000256" key="1">
    <source>
        <dbReference type="SAM" id="MobiDB-lite"/>
    </source>
</evidence>
<reference evidence="4 5" key="1">
    <citation type="submission" date="2023-10" db="EMBL/GenBank/DDBJ databases">
        <title>Saccharopolyspora sp. nov., isolated from mangrove soil.</title>
        <authorList>
            <person name="Lu Y."/>
            <person name="Liu W."/>
        </authorList>
    </citation>
    <scope>NUCLEOTIDE SEQUENCE [LARGE SCALE GENOMIC DNA]</scope>
    <source>
        <strain evidence="4 5">S2-29</strain>
    </source>
</reference>
<keyword evidence="4" id="KW-0675">Receptor</keyword>
<keyword evidence="2" id="KW-0812">Transmembrane</keyword>
<organism evidence="4 5">
    <name type="scientific">Saccharopolyspora mangrovi</name>
    <dbReference type="NCBI Taxonomy" id="3082379"/>
    <lineage>
        <taxon>Bacteria</taxon>
        <taxon>Bacillati</taxon>
        <taxon>Actinomycetota</taxon>
        <taxon>Actinomycetes</taxon>
        <taxon>Pseudonocardiales</taxon>
        <taxon>Pseudonocardiaceae</taxon>
        <taxon>Saccharopolyspora</taxon>
    </lineage>
</organism>
<keyword evidence="2" id="KW-0472">Membrane</keyword>
<feature type="region of interest" description="Disordered" evidence="1">
    <location>
        <begin position="37"/>
        <end position="68"/>
    </location>
</feature>
<sequence>MSVPQARTGARYWAFLSYSRADLRTARSLQRRLERFAVPPALQRPPRERGTRGGRRGPRVRGEPDRAAAGMLDERLRSAIDASAAMVLLASPDSARSRYVDLEVEHFLRTRGVDRLAIVAIGEGGQCHPPLPAALRELGEGPLWIDCRDQPEVGRRALVRIAAAVLGVDFDLLWGRHRRRRQRILAAWVAFVVLVAAIVGGALWKQNLAEQRRPERQVADFREWFAEEHDVEVDDPSVLIARTDDLNGDGLIDYVVQNHSPRFCGSAGCQMTVHVTKSPGDYREVLSALGDTTPRVRTAADGRAQIIITELQVEREPVYSVYSLQGDRAVLNGYEFCDGAYFEYCTPTSIEPRPDDPTPEPTRLAPDAVLRQKPDSTAPAVAPERQEVGRAKGLRVVGVLPDRQWYLVHFVANVEDNSAAFVPADGLQL</sequence>
<evidence type="ECO:0000313" key="5">
    <source>
        <dbReference type="Proteomes" id="UP001327093"/>
    </source>
</evidence>
<feature type="transmembrane region" description="Helical" evidence="2">
    <location>
        <begin position="184"/>
        <end position="204"/>
    </location>
</feature>
<dbReference type="SUPFAM" id="SSF52200">
    <property type="entry name" value="Toll/Interleukin receptor TIR domain"/>
    <property type="match status" value="1"/>
</dbReference>
<protein>
    <submittedName>
        <fullName evidence="4">Toll/interleukin-1 receptor domain-containing protein</fullName>
    </submittedName>
</protein>
<dbReference type="RefSeq" id="WP_324267174.1">
    <property type="nucleotide sequence ID" value="NZ_JAWLNX010000014.1"/>
</dbReference>
<evidence type="ECO:0000256" key="2">
    <source>
        <dbReference type="SAM" id="Phobius"/>
    </source>
</evidence>
<name>A0ABU6ADY5_9PSEU</name>
<dbReference type="InterPro" id="IPR015032">
    <property type="entry name" value="ThsB__TIR-like_domain"/>
</dbReference>
<proteinExistence type="predicted"/>
<dbReference type="EMBL" id="JAWLNX010000014">
    <property type="protein sequence ID" value="MEB3369688.1"/>
    <property type="molecule type" value="Genomic_DNA"/>
</dbReference>
<keyword evidence="5" id="KW-1185">Reference proteome</keyword>
<dbReference type="Proteomes" id="UP001327093">
    <property type="component" value="Unassembled WGS sequence"/>
</dbReference>
<comment type="caution">
    <text evidence="4">The sequence shown here is derived from an EMBL/GenBank/DDBJ whole genome shotgun (WGS) entry which is preliminary data.</text>
</comment>
<gene>
    <name evidence="4" type="ORF">R4I43_19965</name>
</gene>
<accession>A0ABU6ADY5</accession>
<dbReference type="InterPro" id="IPR035897">
    <property type="entry name" value="Toll_tir_struct_dom_sf"/>
</dbReference>
<feature type="domain" description="Thoeris protein ThsB TIR-like" evidence="3">
    <location>
        <begin position="68"/>
        <end position="121"/>
    </location>
</feature>
<evidence type="ECO:0000313" key="4">
    <source>
        <dbReference type="EMBL" id="MEB3369688.1"/>
    </source>
</evidence>